<dbReference type="AlphaFoldDB" id="A0A2N9E140"/>
<organism evidence="2">
    <name type="scientific">Fagus sylvatica</name>
    <name type="common">Beechnut</name>
    <dbReference type="NCBI Taxonomy" id="28930"/>
    <lineage>
        <taxon>Eukaryota</taxon>
        <taxon>Viridiplantae</taxon>
        <taxon>Streptophyta</taxon>
        <taxon>Embryophyta</taxon>
        <taxon>Tracheophyta</taxon>
        <taxon>Spermatophyta</taxon>
        <taxon>Magnoliopsida</taxon>
        <taxon>eudicotyledons</taxon>
        <taxon>Gunneridae</taxon>
        <taxon>Pentapetalae</taxon>
        <taxon>rosids</taxon>
        <taxon>fabids</taxon>
        <taxon>Fagales</taxon>
        <taxon>Fagaceae</taxon>
        <taxon>Fagus</taxon>
    </lineage>
</organism>
<dbReference type="EMBL" id="OIVN01000001">
    <property type="protein sequence ID" value="SPC72236.1"/>
    <property type="molecule type" value="Genomic_DNA"/>
</dbReference>
<gene>
    <name evidence="2" type="ORF">FSB_LOCUS118</name>
</gene>
<dbReference type="GO" id="GO:0015035">
    <property type="term" value="F:protein-disulfide reductase activity"/>
    <property type="evidence" value="ECO:0007669"/>
    <property type="project" value="InterPro"/>
</dbReference>
<accession>A0A2N9E140</accession>
<protein>
    <recommendedName>
        <fullName evidence="3">Thiol-disulfide oxidoreductase DCC</fullName>
    </recommendedName>
</protein>
<dbReference type="InterPro" id="IPR007263">
    <property type="entry name" value="DCC1-like"/>
</dbReference>
<dbReference type="InterPro" id="IPR052927">
    <property type="entry name" value="DCC_oxidoreductase"/>
</dbReference>
<feature type="region of interest" description="Disordered" evidence="1">
    <location>
        <begin position="34"/>
        <end position="56"/>
    </location>
</feature>
<evidence type="ECO:0000313" key="2">
    <source>
        <dbReference type="EMBL" id="SPC72236.1"/>
    </source>
</evidence>
<proteinExistence type="predicted"/>
<evidence type="ECO:0008006" key="3">
    <source>
        <dbReference type="Google" id="ProtNLM"/>
    </source>
</evidence>
<evidence type="ECO:0000256" key="1">
    <source>
        <dbReference type="SAM" id="MobiDB-lite"/>
    </source>
</evidence>
<dbReference type="PANTHER" id="PTHR33639">
    <property type="entry name" value="THIOL-DISULFIDE OXIDOREDUCTASE DCC"/>
    <property type="match status" value="1"/>
</dbReference>
<name>A0A2N9E140_FAGSY</name>
<dbReference type="PANTHER" id="PTHR33639:SF1">
    <property type="entry name" value="T23E23.25"/>
    <property type="match status" value="1"/>
</dbReference>
<sequence>MNMTTLTRVVRNKLLTAAVTSKRASFYYNHHHCSSISSSTTSSTTKTTPSDVVSGAVPDVAADEEEEEDLVSYSNTVAFSALNPAMPTLLQPRVVVFDGVCHLCHRGVKWVIEADKHRKIKFCCLQSKAAEPYLRLCGLEREDVLRRFLFIEGPGLYHQASTAALRVMSYLPLPYSALSILLVVPTPLRDPVYDYVAKRRYDWFGKSEDCLVLKEKELLERFIDREEMMDQSGSDL</sequence>
<dbReference type="Pfam" id="PF04134">
    <property type="entry name" value="DCC1-like"/>
    <property type="match status" value="1"/>
</dbReference>
<reference evidence="2" key="1">
    <citation type="submission" date="2018-02" db="EMBL/GenBank/DDBJ databases">
        <authorList>
            <person name="Cohen D.B."/>
            <person name="Kent A.D."/>
        </authorList>
    </citation>
    <scope>NUCLEOTIDE SEQUENCE</scope>
</reference>